<dbReference type="AlphaFoldDB" id="A0A1A9UR14"/>
<protein>
    <submittedName>
        <fullName evidence="3">TIL domain-containing protein</fullName>
    </submittedName>
</protein>
<feature type="signal peptide" evidence="1">
    <location>
        <begin position="1"/>
        <end position="25"/>
    </location>
</feature>
<evidence type="ECO:0000313" key="4">
    <source>
        <dbReference type="Proteomes" id="UP000078200"/>
    </source>
</evidence>
<feature type="domain" description="TIL" evidence="2">
    <location>
        <begin position="32"/>
        <end position="86"/>
    </location>
</feature>
<dbReference type="Gene3D" id="2.10.25.10">
    <property type="entry name" value="Laminin"/>
    <property type="match status" value="1"/>
</dbReference>
<organism evidence="3 4">
    <name type="scientific">Glossina austeni</name>
    <name type="common">Savannah tsetse fly</name>
    <dbReference type="NCBI Taxonomy" id="7395"/>
    <lineage>
        <taxon>Eukaryota</taxon>
        <taxon>Metazoa</taxon>
        <taxon>Ecdysozoa</taxon>
        <taxon>Arthropoda</taxon>
        <taxon>Hexapoda</taxon>
        <taxon>Insecta</taxon>
        <taxon>Pterygota</taxon>
        <taxon>Neoptera</taxon>
        <taxon>Endopterygota</taxon>
        <taxon>Diptera</taxon>
        <taxon>Brachycera</taxon>
        <taxon>Muscomorpha</taxon>
        <taxon>Hippoboscoidea</taxon>
        <taxon>Glossinidae</taxon>
        <taxon>Glossina</taxon>
    </lineage>
</organism>
<dbReference type="VEuPathDB" id="VectorBase:GAUT012594"/>
<dbReference type="Proteomes" id="UP000078200">
    <property type="component" value="Unassembled WGS sequence"/>
</dbReference>
<sequence>MFLKLNILSFAILGLFLIILEGCGCVSEKSKCGLNEVYDCGSACQVTCATRGTSCPIQNVKCSEGCFCKLGFLRNTAGVCVPVSNCPDQ</sequence>
<proteinExistence type="predicted"/>
<evidence type="ECO:0000313" key="3">
    <source>
        <dbReference type="EnsemblMetazoa" id="GAUT012594-PA"/>
    </source>
</evidence>
<dbReference type="Pfam" id="PF01826">
    <property type="entry name" value="TIL"/>
    <property type="match status" value="1"/>
</dbReference>
<name>A0A1A9UR14_GLOAU</name>
<keyword evidence="1" id="KW-0732">Signal</keyword>
<evidence type="ECO:0000256" key="1">
    <source>
        <dbReference type="SAM" id="SignalP"/>
    </source>
</evidence>
<reference evidence="3" key="1">
    <citation type="submission" date="2020-05" db="UniProtKB">
        <authorList>
            <consortium name="EnsemblMetazoa"/>
        </authorList>
    </citation>
    <scope>IDENTIFICATION</scope>
    <source>
        <strain evidence="3">TTRI</strain>
    </source>
</reference>
<evidence type="ECO:0000259" key="2">
    <source>
        <dbReference type="Pfam" id="PF01826"/>
    </source>
</evidence>
<dbReference type="STRING" id="7395.A0A1A9UR14"/>
<dbReference type="InterPro" id="IPR002919">
    <property type="entry name" value="TIL_dom"/>
</dbReference>
<dbReference type="EnsemblMetazoa" id="GAUT012594-RA">
    <property type="protein sequence ID" value="GAUT012594-PA"/>
    <property type="gene ID" value="GAUT012594"/>
</dbReference>
<dbReference type="CDD" id="cd19941">
    <property type="entry name" value="TIL"/>
    <property type="match status" value="1"/>
</dbReference>
<dbReference type="SUPFAM" id="SSF57567">
    <property type="entry name" value="Serine protease inhibitors"/>
    <property type="match status" value="1"/>
</dbReference>
<keyword evidence="4" id="KW-1185">Reference proteome</keyword>
<dbReference type="InterPro" id="IPR036084">
    <property type="entry name" value="Ser_inhib-like_sf"/>
</dbReference>
<accession>A0A1A9UR14</accession>
<feature type="chain" id="PRO_5008398764" evidence="1">
    <location>
        <begin position="26"/>
        <end position="89"/>
    </location>
</feature>